<dbReference type="GO" id="GO:0003723">
    <property type="term" value="F:RNA binding"/>
    <property type="evidence" value="ECO:0007669"/>
    <property type="project" value="UniProtKB-UniRule"/>
</dbReference>
<evidence type="ECO:0000313" key="7">
    <source>
        <dbReference type="Proteomes" id="UP000574390"/>
    </source>
</evidence>
<dbReference type="SUPFAM" id="SSF54791">
    <property type="entry name" value="Eukaryotic type KH-domain (KH-domain type I)"/>
    <property type="match status" value="2"/>
</dbReference>
<proteinExistence type="inferred from homology"/>
<dbReference type="InterPro" id="IPR018230">
    <property type="entry name" value="BUD31/G10-rel_CS"/>
</dbReference>
<dbReference type="PROSITE" id="PS50084">
    <property type="entry name" value="KH_TYPE_1"/>
    <property type="match status" value="1"/>
</dbReference>
<dbReference type="EMBL" id="JABANM010022739">
    <property type="protein sequence ID" value="KAF4719081.1"/>
    <property type="molecule type" value="Genomic_DNA"/>
</dbReference>
<sequence length="431" mass="47905">MPLPSTSNTISRDYLDAKAIAFATGPYWIKLLVSNALAGSIIGPHGSRLSKLELDTATVIRISPKGQFFPTTHDRVMVIAAKDGQGVSRAIRRICGTILKLGCHLHSTQQSRGHQKDVSIAFRLAVPSEFGSTVAAITIESTVNSIIGHGGVHARRFETSTGVALVVGERIQGCQERVAELYGPSERIVIAVCDLAENVLKVHPLVRRHIGVLYATTQESPEDSCFEVTVRISFKLCILPDLNAAQVGWECGAQVHSIAAGKGGDSCCRAFVVEARFGRHFLRMPKVRTLRSKKAPEGWDEIEPTLMELDRKMRDAENEPHEDKRKTELLWPIHKLNHQRSRYVFDMYYKKKAISKELFRYCLDEGWADKQLVYKWRKPGFDQLCCMLCCQSTNHNQGTTCICRVPRSQLGEGKVVQCAHCGCRGCASGDQ</sequence>
<dbReference type="GO" id="GO:0005681">
    <property type="term" value="C:spliceosomal complex"/>
    <property type="evidence" value="ECO:0007669"/>
    <property type="project" value="TreeGrafter"/>
</dbReference>
<name>A0A7J6RFH2_PEROL</name>
<gene>
    <name evidence="6" type="primary">BUD31_2</name>
    <name evidence="6" type="ORF">FOZ62_027306</name>
</gene>
<reference evidence="6 7" key="1">
    <citation type="submission" date="2020-04" db="EMBL/GenBank/DDBJ databases">
        <title>Perkinsus olseni comparative genomics.</title>
        <authorList>
            <person name="Bogema D.R."/>
        </authorList>
    </citation>
    <scope>NUCLEOTIDE SEQUENCE [LARGE SCALE GENOMIC DNA]</scope>
    <source>
        <strain evidence="6">ATCC PRA-205</strain>
    </source>
</reference>
<evidence type="ECO:0000313" key="6">
    <source>
        <dbReference type="EMBL" id="KAF4719081.1"/>
    </source>
</evidence>
<protein>
    <submittedName>
        <fullName evidence="6">Component of the SF3b subcomplex of the U2 snRNP</fullName>
    </submittedName>
</protein>
<dbReference type="Gene3D" id="3.30.1370.10">
    <property type="entry name" value="K Homology domain, type 1"/>
    <property type="match status" value="1"/>
</dbReference>
<dbReference type="Pfam" id="PF01125">
    <property type="entry name" value="BUD31"/>
    <property type="match status" value="1"/>
</dbReference>
<evidence type="ECO:0000256" key="3">
    <source>
        <dbReference type="ARBA" id="ARBA00023242"/>
    </source>
</evidence>
<organism evidence="6 7">
    <name type="scientific">Perkinsus olseni</name>
    <name type="common">Perkinsus atlanticus</name>
    <dbReference type="NCBI Taxonomy" id="32597"/>
    <lineage>
        <taxon>Eukaryota</taxon>
        <taxon>Sar</taxon>
        <taxon>Alveolata</taxon>
        <taxon>Perkinsozoa</taxon>
        <taxon>Perkinsea</taxon>
        <taxon>Perkinsida</taxon>
        <taxon>Perkinsidae</taxon>
        <taxon>Perkinsus</taxon>
    </lineage>
</organism>
<comment type="similarity">
    <text evidence="2">Belongs to the BUD31 (G10) family.</text>
</comment>
<dbReference type="InterPro" id="IPR001748">
    <property type="entry name" value="BUD31"/>
</dbReference>
<evidence type="ECO:0000256" key="1">
    <source>
        <dbReference type="ARBA" id="ARBA00004123"/>
    </source>
</evidence>
<dbReference type="GO" id="GO:0000398">
    <property type="term" value="P:mRNA splicing, via spliceosome"/>
    <property type="evidence" value="ECO:0007669"/>
    <property type="project" value="TreeGrafter"/>
</dbReference>
<dbReference type="InterPro" id="IPR004087">
    <property type="entry name" value="KH_dom"/>
</dbReference>
<accession>A0A7J6RFH2</accession>
<dbReference type="Proteomes" id="UP000574390">
    <property type="component" value="Unassembled WGS sequence"/>
</dbReference>
<dbReference type="CDD" id="cd00105">
    <property type="entry name" value="KH-I"/>
    <property type="match status" value="1"/>
</dbReference>
<evidence type="ECO:0000256" key="2">
    <source>
        <dbReference type="ARBA" id="ARBA00005287"/>
    </source>
</evidence>
<dbReference type="SMART" id="SM00322">
    <property type="entry name" value="KH"/>
    <property type="match status" value="2"/>
</dbReference>
<evidence type="ECO:0000256" key="4">
    <source>
        <dbReference type="PROSITE-ProRule" id="PRU00117"/>
    </source>
</evidence>
<feature type="domain" description="K Homology" evidence="5">
    <location>
        <begin position="25"/>
        <end position="99"/>
    </location>
</feature>
<dbReference type="InterPro" id="IPR004088">
    <property type="entry name" value="KH_dom_type_1"/>
</dbReference>
<dbReference type="PROSITE" id="PS00998">
    <property type="entry name" value="G10_2"/>
    <property type="match status" value="1"/>
</dbReference>
<dbReference type="InterPro" id="IPR036612">
    <property type="entry name" value="KH_dom_type_1_sf"/>
</dbReference>
<keyword evidence="4" id="KW-0694">RNA-binding</keyword>
<evidence type="ECO:0000259" key="5">
    <source>
        <dbReference type="SMART" id="SM00322"/>
    </source>
</evidence>
<comment type="caution">
    <text evidence="6">The sequence shown here is derived from an EMBL/GenBank/DDBJ whole genome shotgun (WGS) entry which is preliminary data.</text>
</comment>
<dbReference type="PANTHER" id="PTHR19411">
    <property type="entry name" value="PROTEIN BUD31-RELATED"/>
    <property type="match status" value="1"/>
</dbReference>
<comment type="subcellular location">
    <subcellularLocation>
        <location evidence="1">Nucleus</location>
    </subcellularLocation>
</comment>
<keyword evidence="3" id="KW-0539">Nucleus</keyword>
<dbReference type="Pfam" id="PF00013">
    <property type="entry name" value="KH_1"/>
    <property type="match status" value="1"/>
</dbReference>
<dbReference type="PANTHER" id="PTHR19411:SF0">
    <property type="entry name" value="PROTEIN BUD31 HOMOLOG"/>
    <property type="match status" value="1"/>
</dbReference>
<dbReference type="PRINTS" id="PR00322">
    <property type="entry name" value="G10"/>
</dbReference>
<feature type="domain" description="K Homology" evidence="5">
    <location>
        <begin position="118"/>
        <end position="200"/>
    </location>
</feature>
<dbReference type="AlphaFoldDB" id="A0A7J6RFH2"/>